<dbReference type="Pfam" id="PF07690">
    <property type="entry name" value="MFS_1"/>
    <property type="match status" value="1"/>
</dbReference>
<protein>
    <submittedName>
        <fullName evidence="6">MFS transporter</fullName>
    </submittedName>
</protein>
<dbReference type="RefSeq" id="WP_083032121.1">
    <property type="nucleotide sequence ID" value="NZ_AP022618.1"/>
</dbReference>
<dbReference type="AlphaFoldDB" id="A0A1X0D671"/>
<dbReference type="PROSITE" id="PS50850">
    <property type="entry name" value="MFS"/>
    <property type="match status" value="1"/>
</dbReference>
<keyword evidence="3" id="KW-0812">Transmembrane</keyword>
<dbReference type="PRINTS" id="PR01036">
    <property type="entry name" value="TCRTETB"/>
</dbReference>
<dbReference type="EMBL" id="MVHS01000041">
    <property type="protein sequence ID" value="ORA67682.1"/>
    <property type="molecule type" value="Genomic_DNA"/>
</dbReference>
<dbReference type="Proteomes" id="UP000192801">
    <property type="component" value="Unassembled WGS sequence"/>
</dbReference>
<dbReference type="InterPro" id="IPR036259">
    <property type="entry name" value="MFS_trans_sf"/>
</dbReference>
<dbReference type="GO" id="GO:0005886">
    <property type="term" value="C:plasma membrane"/>
    <property type="evidence" value="ECO:0007669"/>
    <property type="project" value="UniProtKB-SubCell"/>
</dbReference>
<reference evidence="6 7" key="1">
    <citation type="submission" date="2016-12" db="EMBL/GenBank/DDBJ databases">
        <title>The new phylogeny of genus Mycobacterium.</title>
        <authorList>
            <person name="Tortoli E."/>
            <person name="Trovato A."/>
            <person name="Cirillo D.M."/>
        </authorList>
    </citation>
    <scope>NUCLEOTIDE SEQUENCE [LARGE SCALE GENOMIC DNA]</scope>
    <source>
        <strain evidence="6 7">DSM 45130</strain>
    </source>
</reference>
<evidence type="ECO:0000256" key="3">
    <source>
        <dbReference type="ARBA" id="ARBA00022692"/>
    </source>
</evidence>
<comment type="subcellular location">
    <subcellularLocation>
        <location evidence="1">Cell membrane</location>
        <topology evidence="1">Multi-pass membrane protein</topology>
    </subcellularLocation>
</comment>
<gene>
    <name evidence="6" type="ORF">BST26_15335</name>
</gene>
<comment type="caution">
    <text evidence="6">The sequence shown here is derived from an EMBL/GenBank/DDBJ whole genome shotgun (WGS) entry which is preliminary data.</text>
</comment>
<proteinExistence type="predicted"/>
<evidence type="ECO:0000256" key="1">
    <source>
        <dbReference type="ARBA" id="ARBA00004651"/>
    </source>
</evidence>
<keyword evidence="7" id="KW-1185">Reference proteome</keyword>
<dbReference type="GO" id="GO:0022857">
    <property type="term" value="F:transmembrane transporter activity"/>
    <property type="evidence" value="ECO:0007669"/>
    <property type="project" value="InterPro"/>
</dbReference>
<dbReference type="PANTHER" id="PTHR42718:SF9">
    <property type="entry name" value="MAJOR FACILITATOR SUPERFAMILY MULTIDRUG TRANSPORTER MFSC"/>
    <property type="match status" value="1"/>
</dbReference>
<name>A0A1X0D671_9MYCO</name>
<dbReference type="OrthoDB" id="9812221at2"/>
<dbReference type="Gene3D" id="1.20.1720.10">
    <property type="entry name" value="Multidrug resistance protein D"/>
    <property type="match status" value="1"/>
</dbReference>
<dbReference type="Gene3D" id="1.20.1250.20">
    <property type="entry name" value="MFS general substrate transporter like domains"/>
    <property type="match status" value="1"/>
</dbReference>
<dbReference type="PANTHER" id="PTHR42718">
    <property type="entry name" value="MAJOR FACILITATOR SUPERFAMILY MULTIDRUG TRANSPORTER MFSC"/>
    <property type="match status" value="1"/>
</dbReference>
<evidence type="ECO:0000256" key="5">
    <source>
        <dbReference type="ARBA" id="ARBA00023136"/>
    </source>
</evidence>
<evidence type="ECO:0000256" key="2">
    <source>
        <dbReference type="ARBA" id="ARBA00022448"/>
    </source>
</evidence>
<keyword evidence="4" id="KW-1133">Transmembrane helix</keyword>
<dbReference type="STRING" id="444597.BST26_15335"/>
<dbReference type="InterPro" id="IPR011701">
    <property type="entry name" value="MFS"/>
</dbReference>
<dbReference type="SUPFAM" id="SSF103473">
    <property type="entry name" value="MFS general substrate transporter"/>
    <property type="match status" value="1"/>
</dbReference>
<evidence type="ECO:0000256" key="4">
    <source>
        <dbReference type="ARBA" id="ARBA00022989"/>
    </source>
</evidence>
<evidence type="ECO:0000313" key="6">
    <source>
        <dbReference type="EMBL" id="ORA67682.1"/>
    </source>
</evidence>
<sequence>MSADISTGSAVTPAGTPLALAALLAGTLVGTVGNNVVNVPLSSILAEFDAPLTDGVFVVVGFLLAFAASMPLAGWVGDRFGRRRVYIVALIATMICALGAATAGSLGVLIIWRTLGGVAAAPFAPVVMGLIQWLFTGEKRSRAIGAWASVNGLGQAIGPTMGGLVADGWGWRWVFAPLIPVAAIGLIGTLRYIPASPGIRKRLDVIGAATLTLGSAALVSGLAQIANPTPGAMASLVVGTLGLAWFVAHSLRVAEPFIDLRLAAESRFLRSTLAAFTQMFALGTTLVAIPLYLVAEGASQSTAGLTLFAVPAVMVLLGPPVGRYMDRLRPRRVLRTGLIVLVLAEVSLAVLLGRPTVSTPLLLVVLASVGVGVGLVQTPAASGATKSPAGQQGTGLGLFNLVRFTGSAAGSAWVAVALDVATLPTVFWVAAAMALVGLGASFIGPDPERTPWAATPP</sequence>
<keyword evidence="5" id="KW-0472">Membrane</keyword>
<dbReference type="InterPro" id="IPR020846">
    <property type="entry name" value="MFS_dom"/>
</dbReference>
<organism evidence="6 7">
    <name type="scientific">Mycolicibacterium insubricum</name>
    <dbReference type="NCBI Taxonomy" id="444597"/>
    <lineage>
        <taxon>Bacteria</taxon>
        <taxon>Bacillati</taxon>
        <taxon>Actinomycetota</taxon>
        <taxon>Actinomycetes</taxon>
        <taxon>Mycobacteriales</taxon>
        <taxon>Mycobacteriaceae</taxon>
        <taxon>Mycolicibacterium</taxon>
    </lineage>
</organism>
<evidence type="ECO:0000313" key="7">
    <source>
        <dbReference type="Proteomes" id="UP000192801"/>
    </source>
</evidence>
<accession>A0A1X0D671</accession>
<keyword evidence="2" id="KW-0813">Transport</keyword>